<evidence type="ECO:0000256" key="1">
    <source>
        <dbReference type="ARBA" id="ARBA00002841"/>
    </source>
</evidence>
<evidence type="ECO:0000256" key="7">
    <source>
        <dbReference type="ARBA" id="ARBA00023139"/>
    </source>
</evidence>
<organism evidence="10 11">
    <name type="scientific">Sulfobacillus thermotolerans</name>
    <dbReference type="NCBI Taxonomy" id="338644"/>
    <lineage>
        <taxon>Bacteria</taxon>
        <taxon>Bacillati</taxon>
        <taxon>Bacillota</taxon>
        <taxon>Clostridia</taxon>
        <taxon>Eubacteriales</taxon>
        <taxon>Clostridiales Family XVII. Incertae Sedis</taxon>
        <taxon>Sulfobacillus</taxon>
    </lineage>
</organism>
<proteinExistence type="inferred from homology"/>
<keyword evidence="7" id="KW-0564">Palmitate</keyword>
<evidence type="ECO:0000259" key="9">
    <source>
        <dbReference type="Pfam" id="PF12849"/>
    </source>
</evidence>
<comment type="subcellular location">
    <subcellularLocation>
        <location evidence="2">Cell membrane</location>
        <topology evidence="2">Lipid-anchor</topology>
    </subcellularLocation>
</comment>
<evidence type="ECO:0000256" key="4">
    <source>
        <dbReference type="ARBA" id="ARBA00011529"/>
    </source>
</evidence>
<protein>
    <recommendedName>
        <fullName evidence="9">PBP domain-containing protein</fullName>
    </recommendedName>
</protein>
<evidence type="ECO:0000313" key="11">
    <source>
        <dbReference type="Proteomes" id="UP000325292"/>
    </source>
</evidence>
<gene>
    <name evidence="10" type="ORF">BXT84_02895</name>
</gene>
<evidence type="ECO:0000256" key="8">
    <source>
        <dbReference type="ARBA" id="ARBA00023288"/>
    </source>
</evidence>
<keyword evidence="6" id="KW-0732">Signal</keyword>
<reference evidence="10 11" key="1">
    <citation type="journal article" date="2019" name="Sci. Rep.">
        <title>Sulfobacillus thermotolerans: new insights into resistance and metabolic capacities of acidophilic chemolithotrophs.</title>
        <authorList>
            <person name="Panyushkina A.E."/>
            <person name="Babenko V.V."/>
            <person name="Nikitina A.S."/>
            <person name="Selezneva O.V."/>
            <person name="Tsaplina I.A."/>
            <person name="Letarova M.A."/>
            <person name="Kostryukova E.S."/>
            <person name="Letarov A.V."/>
        </authorList>
    </citation>
    <scope>NUCLEOTIDE SEQUENCE [LARGE SCALE GENOMIC DNA]</scope>
    <source>
        <strain evidence="10 11">Kr1</strain>
    </source>
</reference>
<accession>A0ABM6RNX4</accession>
<sequence>MISRRQFLIAVGAASMAALGGRFSAMAQRRQRYVSIMGATSCIPFVKAYLPQWEHDHPGMTVAVTGGGSYAGLRALGLGQADIAMADLAPPPGFLVVPVQRYPLGRLPIVLVAGPQVGIRGLSWNQARAVFAGDIVNWRELGGANLPVIAVSRPESSGARDVMQHRILGARPFSPHCIIQLSNGAVMRTVVETPGAIGYVEATAPLREITVLTLQGNVFDPTRWQQWPLYAEPALYLRAQAPKEVKDLAAFLQSRPGRRQFGFYAASEQGFVYAR</sequence>
<evidence type="ECO:0000256" key="3">
    <source>
        <dbReference type="ARBA" id="ARBA00008725"/>
    </source>
</evidence>
<name>A0ABM6RNX4_9FIRM</name>
<feature type="domain" description="PBP" evidence="9">
    <location>
        <begin position="30"/>
        <end position="206"/>
    </location>
</feature>
<dbReference type="EMBL" id="CP019454">
    <property type="protein sequence ID" value="AUW93027.1"/>
    <property type="molecule type" value="Genomic_DNA"/>
</dbReference>
<comment type="subunit">
    <text evidence="4">The complex is composed of two ATP-binding proteins (PstB), two transmembrane proteins (PstC and PstA) and a solute-binding protein (PstS).</text>
</comment>
<comment type="similarity">
    <text evidence="3">Belongs to the PstS family.</text>
</comment>
<dbReference type="SUPFAM" id="SSF53850">
    <property type="entry name" value="Periplasmic binding protein-like II"/>
    <property type="match status" value="1"/>
</dbReference>
<dbReference type="PROSITE" id="PS51318">
    <property type="entry name" value="TAT"/>
    <property type="match status" value="1"/>
</dbReference>
<dbReference type="PANTHER" id="PTHR30570:SF1">
    <property type="entry name" value="PHOSPHATE-BINDING PROTEIN PSTS"/>
    <property type="match status" value="1"/>
</dbReference>
<dbReference type="Gene3D" id="3.40.190.10">
    <property type="entry name" value="Periplasmic binding protein-like II"/>
    <property type="match status" value="2"/>
</dbReference>
<keyword evidence="5" id="KW-0592">Phosphate transport</keyword>
<evidence type="ECO:0000256" key="5">
    <source>
        <dbReference type="ARBA" id="ARBA00022592"/>
    </source>
</evidence>
<keyword evidence="8" id="KW-0449">Lipoprotein</keyword>
<dbReference type="InterPro" id="IPR024370">
    <property type="entry name" value="PBP_domain"/>
</dbReference>
<dbReference type="InterPro" id="IPR006311">
    <property type="entry name" value="TAT_signal"/>
</dbReference>
<keyword evidence="5" id="KW-0813">Transport</keyword>
<comment type="function">
    <text evidence="1">Part of the ABC transporter complex PstSACB involved in phosphate import.</text>
</comment>
<dbReference type="Proteomes" id="UP000325292">
    <property type="component" value="Chromosome"/>
</dbReference>
<evidence type="ECO:0000313" key="10">
    <source>
        <dbReference type="EMBL" id="AUW93027.1"/>
    </source>
</evidence>
<dbReference type="InterPro" id="IPR050811">
    <property type="entry name" value="Phosphate_ABC_transporter"/>
</dbReference>
<keyword evidence="11" id="KW-1185">Reference proteome</keyword>
<evidence type="ECO:0000256" key="6">
    <source>
        <dbReference type="ARBA" id="ARBA00022729"/>
    </source>
</evidence>
<dbReference type="Pfam" id="PF12849">
    <property type="entry name" value="PBP_like_2"/>
    <property type="match status" value="1"/>
</dbReference>
<evidence type="ECO:0000256" key="2">
    <source>
        <dbReference type="ARBA" id="ARBA00004193"/>
    </source>
</evidence>
<dbReference type="PANTHER" id="PTHR30570">
    <property type="entry name" value="PERIPLASMIC PHOSPHATE BINDING COMPONENT OF PHOSPHATE ABC TRANSPORTER"/>
    <property type="match status" value="1"/>
</dbReference>